<keyword evidence="1" id="KW-1133">Transmembrane helix</keyword>
<comment type="caution">
    <text evidence="3">The sequence shown here is derived from an EMBL/GenBank/DDBJ whole genome shotgun (WGS) entry which is preliminary data.</text>
</comment>
<feature type="domain" description="Nucleoside transporter/FeoB GTPase Gate" evidence="2">
    <location>
        <begin position="44"/>
        <end position="142"/>
    </location>
</feature>
<sequence>MSRTRLKTYVIALFALFIAGTIIAFPKISVEASLSGLKMWWNIVFPSLLPFFIVAELLIGFGVVTFIGALLEPIMRPVFKVPGVGGFVLVMGMASGFPAGAKMTARLYEEKKLSKIEAERLAGFTNFSNPLFLFGAIAIGFFKKPELGIVLALSHYIGNLLVGLCMRFYKGNEALRSKEKDQRRSFIFSPKNIIRAFDAMHQERIKQKKPFGKMLGDAVQSSVSTLLMVGGFIILFSVFNRILDAINATELIASFFKLILSSLHMSPKLGTALVPGLFEITVGANRVSQVDAPLLQQVMLVAFILGFGGFSIQAQVTSILSDVRLSVKPFFVGRLLQGIFSAIIVIFLFRIFAIHSDEPKKETLLNTLAPIKESYSQLQLHSTEYLQFGSLITLITLITYILLKWMSKIHHYSN</sequence>
<gene>
    <name evidence="3" type="primary">ylbJ</name>
    <name evidence="3" type="ORF">GCM10011391_19930</name>
</gene>
<feature type="transmembrane region" description="Helical" evidence="1">
    <location>
        <begin position="48"/>
        <end position="71"/>
    </location>
</feature>
<feature type="transmembrane region" description="Helical" evidence="1">
    <location>
        <begin position="121"/>
        <end position="142"/>
    </location>
</feature>
<organism evidence="3 4">
    <name type="scientific">Pullulanibacillus camelliae</name>
    <dbReference type="NCBI Taxonomy" id="1707096"/>
    <lineage>
        <taxon>Bacteria</taxon>
        <taxon>Bacillati</taxon>
        <taxon>Bacillota</taxon>
        <taxon>Bacilli</taxon>
        <taxon>Bacillales</taxon>
        <taxon>Sporolactobacillaceae</taxon>
        <taxon>Pullulanibacillus</taxon>
    </lineage>
</organism>
<reference evidence="3" key="1">
    <citation type="journal article" date="2014" name="Int. J. Syst. Evol. Microbiol.">
        <title>Complete genome sequence of Corynebacterium casei LMG S-19264T (=DSM 44701T), isolated from a smear-ripened cheese.</title>
        <authorList>
            <consortium name="US DOE Joint Genome Institute (JGI-PGF)"/>
            <person name="Walter F."/>
            <person name="Albersmeier A."/>
            <person name="Kalinowski J."/>
            <person name="Ruckert C."/>
        </authorList>
    </citation>
    <scope>NUCLEOTIDE SEQUENCE</scope>
    <source>
        <strain evidence="3">CGMCC 1.15371</strain>
    </source>
</reference>
<feature type="transmembrane region" description="Helical" evidence="1">
    <location>
        <begin position="385"/>
        <end position="403"/>
    </location>
</feature>
<dbReference type="InterPro" id="IPR011642">
    <property type="entry name" value="Gate_dom"/>
</dbReference>
<protein>
    <submittedName>
        <fullName evidence="3">Sporulation integral membrane protein YlbJ</fullName>
    </submittedName>
</protein>
<evidence type="ECO:0000256" key="1">
    <source>
        <dbReference type="SAM" id="Phobius"/>
    </source>
</evidence>
<keyword evidence="1" id="KW-0812">Transmembrane</keyword>
<keyword evidence="4" id="KW-1185">Reference proteome</keyword>
<dbReference type="EMBL" id="BMIR01000008">
    <property type="protein sequence ID" value="GGE41180.1"/>
    <property type="molecule type" value="Genomic_DNA"/>
</dbReference>
<feature type="transmembrane region" description="Helical" evidence="1">
    <location>
        <begin position="83"/>
        <end position="101"/>
    </location>
</feature>
<feature type="transmembrane region" description="Helical" evidence="1">
    <location>
        <begin position="218"/>
        <end position="239"/>
    </location>
</feature>
<name>A0A8J2VY81_9BACL</name>
<reference evidence="3" key="2">
    <citation type="submission" date="2020-09" db="EMBL/GenBank/DDBJ databases">
        <authorList>
            <person name="Sun Q."/>
            <person name="Zhou Y."/>
        </authorList>
    </citation>
    <scope>NUCLEOTIDE SEQUENCE</scope>
    <source>
        <strain evidence="3">CGMCC 1.15371</strain>
    </source>
</reference>
<evidence type="ECO:0000313" key="4">
    <source>
        <dbReference type="Proteomes" id="UP000628775"/>
    </source>
</evidence>
<dbReference type="Pfam" id="PF07670">
    <property type="entry name" value="Gate"/>
    <property type="match status" value="1"/>
</dbReference>
<dbReference type="RefSeq" id="WP_188692969.1">
    <property type="nucleotide sequence ID" value="NZ_BMIR01000008.1"/>
</dbReference>
<feature type="transmembrane region" description="Helical" evidence="1">
    <location>
        <begin position="335"/>
        <end position="355"/>
    </location>
</feature>
<dbReference type="NCBIfam" id="TIGR02871">
    <property type="entry name" value="spore_ylbJ"/>
    <property type="match status" value="1"/>
</dbReference>
<feature type="transmembrane region" description="Helical" evidence="1">
    <location>
        <begin position="294"/>
        <end position="314"/>
    </location>
</feature>
<feature type="transmembrane region" description="Helical" evidence="1">
    <location>
        <begin position="251"/>
        <end position="274"/>
    </location>
</feature>
<evidence type="ECO:0000313" key="3">
    <source>
        <dbReference type="EMBL" id="GGE41180.1"/>
    </source>
</evidence>
<evidence type="ECO:0000259" key="2">
    <source>
        <dbReference type="Pfam" id="PF07670"/>
    </source>
</evidence>
<keyword evidence="1" id="KW-0472">Membrane</keyword>
<dbReference type="InterPro" id="IPR014226">
    <property type="entry name" value="Spore_IM_YlbJ"/>
</dbReference>
<feature type="transmembrane region" description="Helical" evidence="1">
    <location>
        <begin position="149"/>
        <end position="169"/>
    </location>
</feature>
<proteinExistence type="predicted"/>
<accession>A0A8J2VY81</accession>
<dbReference type="Proteomes" id="UP000628775">
    <property type="component" value="Unassembled WGS sequence"/>
</dbReference>
<dbReference type="AlphaFoldDB" id="A0A8J2VY81"/>